<dbReference type="SUPFAM" id="SSF49313">
    <property type="entry name" value="Cadherin-like"/>
    <property type="match status" value="4"/>
</dbReference>
<evidence type="ECO:0000313" key="12">
    <source>
        <dbReference type="Ensembl" id="ENSPREP00000001770.1"/>
    </source>
</evidence>
<dbReference type="PROSITE" id="PS50268">
    <property type="entry name" value="CADHERIN_2"/>
    <property type="match status" value="3"/>
</dbReference>
<evidence type="ECO:0000256" key="1">
    <source>
        <dbReference type="ARBA" id="ARBA00004167"/>
    </source>
</evidence>
<reference evidence="13" key="1">
    <citation type="submission" date="2013-11" db="EMBL/GenBank/DDBJ databases">
        <title>The genomic landscape of the Guanapo guppy.</title>
        <authorList>
            <person name="Kuenstner A."/>
            <person name="Dreyer C."/>
        </authorList>
    </citation>
    <scope>NUCLEOTIDE SEQUENCE</scope>
    <source>
        <strain evidence="13">Guanapo</strain>
    </source>
</reference>
<dbReference type="OMA" id="MSEDIPF"/>
<feature type="chain" id="PRO_5018080778" description="Cadherin domain-containing protein" evidence="10">
    <location>
        <begin position="31"/>
        <end position="379"/>
    </location>
</feature>
<dbReference type="GO" id="GO:0007156">
    <property type="term" value="P:homophilic cell adhesion via plasma membrane adhesion molecules"/>
    <property type="evidence" value="ECO:0007669"/>
    <property type="project" value="InterPro"/>
</dbReference>
<dbReference type="PANTHER" id="PTHR24028:SF290">
    <property type="entry name" value="PROTOCADHERIN 2 ALPHA A 15-RELATED"/>
    <property type="match status" value="1"/>
</dbReference>
<sequence length="379" mass="41740">MEQRRRVPRRLGQYLAGCIITVLLLSGVSAQLKYSISEEVNEGTVVGYIQYKLNQNDQFRLEVKDKGDDGKIPILIVLKPLDRETAKKHSLVLTAMDGDKPPKTGSMNIQIHILDVNDNVPVFSSDAYSVTLRENAPLGTTVVQVNATDLDDGTNGEVIYSLGKSMNQQALNIFDINPLTGDITVKGLIDYEERDKYEIEIEASDKGIAPLTTEKSVNIKIIDLNDNAPEIEVTSFSSSIPEDSRPGTTVALISVNDLDSGVNGKVICSMSEDIPFSLAPTIQDTIFSLVTKYPLDREKQSHYDLTIFAKDAGQPPLSSEKTISVVVSDVNDNRPEFVLSPYTFYLSEANEPGTSVFSVKASWTYRPTVHIIATFITTK</sequence>
<keyword evidence="4 9" id="KW-0106">Calcium</keyword>
<evidence type="ECO:0000256" key="4">
    <source>
        <dbReference type="ARBA" id="ARBA00022837"/>
    </source>
</evidence>
<dbReference type="PANTHER" id="PTHR24028">
    <property type="entry name" value="CADHERIN-87A"/>
    <property type="match status" value="1"/>
</dbReference>
<keyword evidence="8" id="KW-0325">Glycoprotein</keyword>
<dbReference type="GO" id="GO:0009653">
    <property type="term" value="P:anatomical structure morphogenesis"/>
    <property type="evidence" value="ECO:0007669"/>
    <property type="project" value="UniProtKB-ARBA"/>
</dbReference>
<dbReference type="Pfam" id="PF00028">
    <property type="entry name" value="Cadherin"/>
    <property type="match status" value="3"/>
</dbReference>
<reference evidence="12" key="2">
    <citation type="submission" date="2025-08" db="UniProtKB">
        <authorList>
            <consortium name="Ensembl"/>
        </authorList>
    </citation>
    <scope>IDENTIFICATION</scope>
    <source>
        <strain evidence="12">Guanapo</strain>
    </source>
</reference>
<keyword evidence="3" id="KW-0677">Repeat</keyword>
<dbReference type="PROSITE" id="PS00232">
    <property type="entry name" value="CADHERIN_1"/>
    <property type="match status" value="2"/>
</dbReference>
<reference evidence="12" key="3">
    <citation type="submission" date="2025-09" db="UniProtKB">
        <authorList>
            <consortium name="Ensembl"/>
        </authorList>
    </citation>
    <scope>IDENTIFICATION</scope>
    <source>
        <strain evidence="12">Guanapo</strain>
    </source>
</reference>
<evidence type="ECO:0000256" key="3">
    <source>
        <dbReference type="ARBA" id="ARBA00022737"/>
    </source>
</evidence>
<dbReference type="InterPro" id="IPR050174">
    <property type="entry name" value="Protocadherin/Cadherin-CA"/>
</dbReference>
<dbReference type="InterPro" id="IPR002126">
    <property type="entry name" value="Cadherin-like_dom"/>
</dbReference>
<feature type="signal peptide" evidence="10">
    <location>
        <begin position="1"/>
        <end position="30"/>
    </location>
</feature>
<keyword evidence="13" id="KW-1185">Reference proteome</keyword>
<protein>
    <recommendedName>
        <fullName evidence="11">Cadherin domain-containing protein</fullName>
    </recommendedName>
</protein>
<accession>A0A3P9MX04</accession>
<evidence type="ECO:0000256" key="5">
    <source>
        <dbReference type="ARBA" id="ARBA00022889"/>
    </source>
</evidence>
<organism evidence="12 13">
    <name type="scientific">Poecilia reticulata</name>
    <name type="common">Guppy</name>
    <name type="synonym">Acanthophacelus reticulatus</name>
    <dbReference type="NCBI Taxonomy" id="8081"/>
    <lineage>
        <taxon>Eukaryota</taxon>
        <taxon>Metazoa</taxon>
        <taxon>Chordata</taxon>
        <taxon>Craniata</taxon>
        <taxon>Vertebrata</taxon>
        <taxon>Euteleostomi</taxon>
        <taxon>Actinopterygii</taxon>
        <taxon>Neopterygii</taxon>
        <taxon>Teleostei</taxon>
        <taxon>Neoteleostei</taxon>
        <taxon>Acanthomorphata</taxon>
        <taxon>Ovalentaria</taxon>
        <taxon>Atherinomorphae</taxon>
        <taxon>Cyprinodontiformes</taxon>
        <taxon>Poeciliidae</taxon>
        <taxon>Poeciliinae</taxon>
        <taxon>Poecilia</taxon>
    </lineage>
</organism>
<dbReference type="Ensembl" id="ENSPRET00000001813.1">
    <property type="protein sequence ID" value="ENSPREP00000001770.1"/>
    <property type="gene ID" value="ENSPREG00000001318.1"/>
</dbReference>
<feature type="domain" description="Cadherin" evidence="11">
    <location>
        <begin position="232"/>
        <end position="337"/>
    </location>
</feature>
<evidence type="ECO:0000256" key="8">
    <source>
        <dbReference type="ARBA" id="ARBA00023180"/>
    </source>
</evidence>
<proteinExistence type="predicted"/>
<comment type="subcellular location">
    <subcellularLocation>
        <location evidence="1">Membrane</location>
        <topology evidence="1">Single-pass membrane protein</topology>
    </subcellularLocation>
</comment>
<dbReference type="FunFam" id="2.60.40.60:FF:000002">
    <property type="entry name" value="Protocadherin alpha 2"/>
    <property type="match status" value="1"/>
</dbReference>
<dbReference type="FunFam" id="2.60.40.60:FF:000129">
    <property type="entry name" value="protocadherin alpha-C2 isoform X1"/>
    <property type="match status" value="1"/>
</dbReference>
<dbReference type="InterPro" id="IPR020894">
    <property type="entry name" value="Cadherin_CS"/>
</dbReference>
<evidence type="ECO:0000256" key="2">
    <source>
        <dbReference type="ARBA" id="ARBA00022692"/>
    </source>
</evidence>
<evidence type="ECO:0000256" key="7">
    <source>
        <dbReference type="ARBA" id="ARBA00023136"/>
    </source>
</evidence>
<dbReference type="PRINTS" id="PR00205">
    <property type="entry name" value="CADHERIN"/>
</dbReference>
<keyword evidence="2" id="KW-0812">Transmembrane</keyword>
<evidence type="ECO:0000256" key="9">
    <source>
        <dbReference type="PROSITE-ProRule" id="PRU00043"/>
    </source>
</evidence>
<evidence type="ECO:0000256" key="6">
    <source>
        <dbReference type="ARBA" id="ARBA00022989"/>
    </source>
</evidence>
<keyword evidence="7" id="KW-0472">Membrane</keyword>
<dbReference type="GeneTree" id="ENSGT00940000165118"/>
<dbReference type="CDD" id="cd11304">
    <property type="entry name" value="Cadherin_repeat"/>
    <property type="match status" value="3"/>
</dbReference>
<keyword evidence="6" id="KW-1133">Transmembrane helix</keyword>
<feature type="domain" description="Cadherin" evidence="11">
    <location>
        <begin position="124"/>
        <end position="231"/>
    </location>
</feature>
<dbReference type="Gene3D" id="2.60.40.60">
    <property type="entry name" value="Cadherins"/>
    <property type="match status" value="4"/>
</dbReference>
<keyword evidence="10" id="KW-0732">Signal</keyword>
<evidence type="ECO:0000256" key="10">
    <source>
        <dbReference type="SAM" id="SignalP"/>
    </source>
</evidence>
<dbReference type="InterPro" id="IPR015919">
    <property type="entry name" value="Cadherin-like_sf"/>
</dbReference>
<dbReference type="AlphaFoldDB" id="A0A3P9MX04"/>
<dbReference type="GO" id="GO:0005509">
    <property type="term" value="F:calcium ion binding"/>
    <property type="evidence" value="ECO:0007669"/>
    <property type="project" value="UniProtKB-UniRule"/>
</dbReference>
<name>A0A3P9MX04_POERE</name>
<dbReference type="GO" id="GO:0005886">
    <property type="term" value="C:plasma membrane"/>
    <property type="evidence" value="ECO:0007669"/>
    <property type="project" value="InterPro"/>
</dbReference>
<keyword evidence="5" id="KW-0130">Cell adhesion</keyword>
<feature type="domain" description="Cadherin" evidence="11">
    <location>
        <begin position="49"/>
        <end position="123"/>
    </location>
</feature>
<dbReference type="Proteomes" id="UP000242638">
    <property type="component" value="Unassembled WGS sequence"/>
</dbReference>
<evidence type="ECO:0000313" key="13">
    <source>
        <dbReference type="Proteomes" id="UP000242638"/>
    </source>
</evidence>
<evidence type="ECO:0000259" key="11">
    <source>
        <dbReference type="PROSITE" id="PS50268"/>
    </source>
</evidence>
<dbReference type="SMART" id="SM00112">
    <property type="entry name" value="CA"/>
    <property type="match status" value="3"/>
</dbReference>